<dbReference type="PROSITE" id="PS50305">
    <property type="entry name" value="SIRTUIN"/>
    <property type="match status" value="1"/>
</dbReference>
<feature type="binding site" evidence="4">
    <location>
        <position position="26"/>
    </location>
    <ligand>
        <name>NAD(+)</name>
        <dbReference type="ChEBI" id="CHEBI:57540"/>
    </ligand>
</feature>
<feature type="binding site" evidence="4">
    <location>
        <position position="37"/>
    </location>
    <ligand>
        <name>NAD(+)</name>
        <dbReference type="ChEBI" id="CHEBI:57540"/>
    </ligand>
</feature>
<feature type="binding site" evidence="4 5">
    <location>
        <position position="132"/>
    </location>
    <ligand>
        <name>Zn(2+)</name>
        <dbReference type="ChEBI" id="CHEBI:29105"/>
    </ligand>
</feature>
<comment type="similarity">
    <text evidence="4">Belongs to the sirtuin family. Class U subfamily.</text>
</comment>
<dbReference type="HAMAP" id="MF_01968">
    <property type="entry name" value="Sirtuin_ClassU"/>
    <property type="match status" value="1"/>
</dbReference>
<feature type="binding site" evidence="4">
    <location>
        <position position="198"/>
    </location>
    <ligand>
        <name>NAD(+)</name>
        <dbReference type="ChEBI" id="CHEBI:57540"/>
    </ligand>
</feature>
<feature type="binding site" evidence="4">
    <location>
        <position position="109"/>
    </location>
    <ligand>
        <name>nicotinamide</name>
        <dbReference type="ChEBI" id="CHEBI:17154"/>
    </ligand>
</feature>
<feature type="binding site" evidence="4 5">
    <location>
        <position position="152"/>
    </location>
    <ligand>
        <name>Zn(2+)</name>
        <dbReference type="ChEBI" id="CHEBI:29105"/>
    </ligand>
</feature>
<comment type="catalytic activity">
    <reaction evidence="4">
        <text>N(6)-acetyl-L-lysyl-[protein] + NAD(+) + H2O = 2''-O-acetyl-ADP-D-ribose + nicotinamide + L-lysyl-[protein]</text>
        <dbReference type="Rhea" id="RHEA:43636"/>
        <dbReference type="Rhea" id="RHEA-COMP:9752"/>
        <dbReference type="Rhea" id="RHEA-COMP:10731"/>
        <dbReference type="ChEBI" id="CHEBI:15377"/>
        <dbReference type="ChEBI" id="CHEBI:17154"/>
        <dbReference type="ChEBI" id="CHEBI:29969"/>
        <dbReference type="ChEBI" id="CHEBI:57540"/>
        <dbReference type="ChEBI" id="CHEBI:61930"/>
        <dbReference type="ChEBI" id="CHEBI:83767"/>
        <dbReference type="EC" id="2.3.1.286"/>
    </reaction>
</comment>
<reference evidence="7" key="1">
    <citation type="journal article" date="2023" name="Int. J. Syst. Evol. Microbiol.">
        <title>Collibacillus ludicampi gen. nov., sp. nov., a new soil bacterium of the family Alicyclobacillaceae.</title>
        <authorList>
            <person name="Jojima T."/>
            <person name="Ioku Y."/>
            <person name="Fukuta Y."/>
            <person name="Shirasaka N."/>
            <person name="Matsumura Y."/>
            <person name="Mori M."/>
        </authorList>
    </citation>
    <scope>NUCLEOTIDE SEQUENCE</scope>
    <source>
        <strain evidence="7">TP075</strain>
    </source>
</reference>
<accession>A0AAV4LJZ2</accession>
<dbReference type="PANTHER" id="PTHR11085">
    <property type="entry name" value="NAD-DEPENDENT PROTEIN DEACYLASE SIRTUIN-5, MITOCHONDRIAL-RELATED"/>
    <property type="match status" value="1"/>
</dbReference>
<comment type="cofactor">
    <cofactor evidence="4">
        <name>Zn(2+)</name>
        <dbReference type="ChEBI" id="CHEBI:29105"/>
    </cofactor>
    <text evidence="4">Binds 1 zinc ion per subunit.</text>
</comment>
<comment type="caution">
    <text evidence="7">The sequence shown here is derived from an EMBL/GenBank/DDBJ whole genome shotgun (WGS) entry which is preliminary data.</text>
</comment>
<dbReference type="AlphaFoldDB" id="A0AAV4LJZ2"/>
<feature type="binding site" evidence="4 5">
    <location>
        <position position="135"/>
    </location>
    <ligand>
        <name>Zn(2+)</name>
        <dbReference type="ChEBI" id="CHEBI:29105"/>
    </ligand>
</feature>
<feature type="domain" description="Deacetylase sirtuin-type" evidence="6">
    <location>
        <begin position="1"/>
        <end position="258"/>
    </location>
</feature>
<feature type="binding site" evidence="4">
    <location>
        <position position="38"/>
    </location>
    <ligand>
        <name>NAD(+)</name>
        <dbReference type="ChEBI" id="CHEBI:57540"/>
    </ligand>
</feature>
<feature type="binding site" evidence="4 5">
    <location>
        <position position="162"/>
    </location>
    <ligand>
        <name>Zn(2+)</name>
        <dbReference type="ChEBI" id="CHEBI:29105"/>
    </ligand>
</feature>
<feature type="binding site" evidence="4">
    <location>
        <position position="108"/>
    </location>
    <ligand>
        <name>nicotinamide</name>
        <dbReference type="ChEBI" id="CHEBI:17154"/>
    </ligand>
</feature>
<dbReference type="Pfam" id="PF02146">
    <property type="entry name" value="SIR2"/>
    <property type="match status" value="1"/>
</dbReference>
<keyword evidence="1 4" id="KW-0963">Cytoplasm</keyword>
<evidence type="ECO:0000259" key="6">
    <source>
        <dbReference type="PROSITE" id="PS50305"/>
    </source>
</evidence>
<feature type="binding site" evidence="4">
    <location>
        <position position="109"/>
    </location>
    <ligand>
        <name>NAD(+)</name>
        <dbReference type="ChEBI" id="CHEBI:57540"/>
    </ligand>
</feature>
<protein>
    <recommendedName>
        <fullName evidence="4">NAD-dependent protein deacetylase</fullName>
        <ecNumber evidence="4">2.3.1.286</ecNumber>
    </recommendedName>
    <alternativeName>
        <fullName evidence="4">Regulatory protein SIR2 homolog</fullName>
    </alternativeName>
</protein>
<keyword evidence="4 5" id="KW-0862">Zinc</keyword>
<dbReference type="PANTHER" id="PTHR11085:SF4">
    <property type="entry name" value="NAD-DEPENDENT PROTEIN DEACYLASE"/>
    <property type="match status" value="1"/>
</dbReference>
<evidence type="ECO:0000313" key="7">
    <source>
        <dbReference type="EMBL" id="GIM48109.1"/>
    </source>
</evidence>
<feature type="binding site" evidence="4">
    <location>
        <position position="37"/>
    </location>
    <ligand>
        <name>nicotinamide</name>
        <dbReference type="ChEBI" id="CHEBI:17154"/>
    </ligand>
</feature>
<organism evidence="7 8">
    <name type="scientific">Collibacillus ludicampi</name>
    <dbReference type="NCBI Taxonomy" id="2771369"/>
    <lineage>
        <taxon>Bacteria</taxon>
        <taxon>Bacillati</taxon>
        <taxon>Bacillota</taxon>
        <taxon>Bacilli</taxon>
        <taxon>Bacillales</taxon>
        <taxon>Alicyclobacillaceae</taxon>
        <taxon>Collibacillus</taxon>
    </lineage>
</organism>
<keyword evidence="8" id="KW-1185">Reference proteome</keyword>
<dbReference type="CDD" id="cd01407">
    <property type="entry name" value="SIR2-fam"/>
    <property type="match status" value="1"/>
</dbReference>
<dbReference type="GO" id="GO:0008270">
    <property type="term" value="F:zinc ion binding"/>
    <property type="evidence" value="ECO:0007669"/>
    <property type="project" value="UniProtKB-UniRule"/>
</dbReference>
<feature type="binding site" evidence="4">
    <location>
        <position position="199"/>
    </location>
    <ligand>
        <name>NAD(+)</name>
        <dbReference type="ChEBI" id="CHEBI:57540"/>
    </ligand>
</feature>
<dbReference type="GO" id="GO:0005737">
    <property type="term" value="C:cytoplasm"/>
    <property type="evidence" value="ECO:0007669"/>
    <property type="project" value="UniProtKB-SubCell"/>
</dbReference>
<feature type="binding site" evidence="4">
    <location>
        <position position="30"/>
    </location>
    <ligand>
        <name>NAD(+)</name>
        <dbReference type="ChEBI" id="CHEBI:57540"/>
    </ligand>
</feature>
<comment type="function">
    <text evidence="4">NAD-dependent protein deacetylase which modulates the activities of several enzymes which are inactive in their acetylated form.</text>
</comment>
<sequence>MSIDVSFQQLAEWIEHAKKIVVLTGAGISTESGIPDFRSQDGRWTKYQSMEQVISRDFFKRDPERFWSAFKEIFQLKLMGNFSPNFGHLFFAELEKGGKDVTILTQNVDGLHQSAGSTRVYELHGTLRTSYCPKCQSQYQLQDINQQDVPRCQKRIDNETICHTILKPSVVLFGDMVRHMELAAEEVACADLFVVAGSSLQVSPVNYLPRIAQMNHRTKSVLINKEKTEMDELFDLVIHRPIGDTLREVKKYLSDLLL</sequence>
<dbReference type="InterPro" id="IPR026591">
    <property type="entry name" value="Sirtuin_cat_small_dom_sf"/>
</dbReference>
<dbReference type="InterPro" id="IPR028628">
    <property type="entry name" value="Sirtuin_class_U"/>
</dbReference>
<evidence type="ECO:0000313" key="8">
    <source>
        <dbReference type="Proteomes" id="UP001057291"/>
    </source>
</evidence>
<gene>
    <name evidence="4 7" type="primary">cobB</name>
    <name evidence="7" type="ORF">DNHGIG_36580</name>
</gene>
<dbReference type="Gene3D" id="3.40.50.1220">
    <property type="entry name" value="TPP-binding domain"/>
    <property type="match status" value="1"/>
</dbReference>
<dbReference type="EC" id="2.3.1.286" evidence="4"/>
<evidence type="ECO:0000256" key="2">
    <source>
        <dbReference type="ARBA" id="ARBA00022679"/>
    </source>
</evidence>
<name>A0AAV4LJZ2_9BACL</name>
<comment type="caution">
    <text evidence="4">Lacks conserved residue(s) required for the propagation of feature annotation.</text>
</comment>
<evidence type="ECO:0000256" key="3">
    <source>
        <dbReference type="ARBA" id="ARBA00023027"/>
    </source>
</evidence>
<keyword evidence="4 5" id="KW-0479">Metal-binding</keyword>
<dbReference type="GO" id="GO:0017136">
    <property type="term" value="F:histone deacetylase activity, NAD-dependent"/>
    <property type="evidence" value="ECO:0007669"/>
    <property type="project" value="TreeGrafter"/>
</dbReference>
<dbReference type="InterPro" id="IPR003000">
    <property type="entry name" value="Sirtuin"/>
</dbReference>
<dbReference type="Gene3D" id="3.30.1600.10">
    <property type="entry name" value="SIR2/SIRT2 'Small Domain"/>
    <property type="match status" value="1"/>
</dbReference>
<feature type="binding site" evidence="4">
    <location>
        <position position="106"/>
    </location>
    <ligand>
        <name>NAD(+)</name>
        <dbReference type="ChEBI" id="CHEBI:57540"/>
    </ligand>
</feature>
<feature type="binding site" evidence="4">
    <location>
        <position position="224"/>
    </location>
    <ligand>
        <name>NAD(+)</name>
        <dbReference type="ChEBI" id="CHEBI:57540"/>
    </ligand>
</feature>
<feature type="binding site" evidence="4">
    <location>
        <position position="108"/>
    </location>
    <ligand>
        <name>NAD(+)</name>
        <dbReference type="ChEBI" id="CHEBI:57540"/>
    </ligand>
</feature>
<evidence type="ECO:0000256" key="4">
    <source>
        <dbReference type="HAMAP-Rule" id="MF_01968"/>
    </source>
</evidence>
<feature type="binding site" evidence="4">
    <location>
        <position position="242"/>
    </location>
    <ligand>
        <name>NAD(+)</name>
        <dbReference type="ChEBI" id="CHEBI:57540"/>
    </ligand>
</feature>
<keyword evidence="3 4" id="KW-0520">NAD</keyword>
<dbReference type="NCBIfam" id="NF001754">
    <property type="entry name" value="PRK00481.1-4"/>
    <property type="match status" value="1"/>
</dbReference>
<evidence type="ECO:0000256" key="5">
    <source>
        <dbReference type="PROSITE-ProRule" id="PRU00236"/>
    </source>
</evidence>
<dbReference type="RefSeq" id="WP_282201018.1">
    <property type="nucleotide sequence ID" value="NZ_BOQE01000001.1"/>
</dbReference>
<proteinExistence type="inferred from homology"/>
<evidence type="ECO:0000256" key="1">
    <source>
        <dbReference type="ARBA" id="ARBA00022490"/>
    </source>
</evidence>
<dbReference type="InterPro" id="IPR029035">
    <property type="entry name" value="DHS-like_NAD/FAD-binding_dom"/>
</dbReference>
<dbReference type="SUPFAM" id="SSF52467">
    <property type="entry name" value="DHS-like NAD/FAD-binding domain"/>
    <property type="match status" value="1"/>
</dbReference>
<dbReference type="InterPro" id="IPR050134">
    <property type="entry name" value="NAD-dep_sirtuin_deacylases"/>
</dbReference>
<dbReference type="EMBL" id="BOQE01000001">
    <property type="protein sequence ID" value="GIM48109.1"/>
    <property type="molecule type" value="Genomic_DNA"/>
</dbReference>
<dbReference type="GO" id="GO:0070403">
    <property type="term" value="F:NAD+ binding"/>
    <property type="evidence" value="ECO:0007669"/>
    <property type="project" value="UniProtKB-UniRule"/>
</dbReference>
<feature type="binding site" evidence="4">
    <location>
        <position position="124"/>
    </location>
    <ligand>
        <name>NAD(+)</name>
        <dbReference type="ChEBI" id="CHEBI:57540"/>
    </ligand>
</feature>
<comment type="subcellular location">
    <subcellularLocation>
        <location evidence="4">Cytoplasm</location>
    </subcellularLocation>
</comment>
<dbReference type="InterPro" id="IPR026590">
    <property type="entry name" value="Ssirtuin_cat_dom"/>
</dbReference>
<feature type="active site" description="Proton acceptor" evidence="4 5">
    <location>
        <position position="124"/>
    </location>
</feature>
<dbReference type="Proteomes" id="UP001057291">
    <property type="component" value="Unassembled WGS sequence"/>
</dbReference>
<keyword evidence="2 4" id="KW-0808">Transferase</keyword>